<evidence type="ECO:0000256" key="1">
    <source>
        <dbReference type="ARBA" id="ARBA00022597"/>
    </source>
</evidence>
<keyword evidence="2" id="KW-0472">Membrane</keyword>
<dbReference type="CDD" id="cd17332">
    <property type="entry name" value="MFS_MelB_like"/>
    <property type="match status" value="1"/>
</dbReference>
<keyword evidence="2" id="KW-1133">Transmembrane helix</keyword>
<organism evidence="3 4">
    <name type="scientific">Levilactobacillus hammesii DSM 16381</name>
    <dbReference type="NCBI Taxonomy" id="1423753"/>
    <lineage>
        <taxon>Bacteria</taxon>
        <taxon>Bacillati</taxon>
        <taxon>Bacillota</taxon>
        <taxon>Bacilli</taxon>
        <taxon>Lactobacillales</taxon>
        <taxon>Lactobacillaceae</taxon>
        <taxon>Levilactobacillus</taxon>
    </lineage>
</organism>
<keyword evidence="4" id="KW-1185">Reference proteome</keyword>
<dbReference type="PANTHER" id="PTHR11328:SF24">
    <property type="entry name" value="MAJOR FACILITATOR SUPERFAMILY (MFS) PROFILE DOMAIN-CONTAINING PROTEIN"/>
    <property type="match status" value="1"/>
</dbReference>
<keyword evidence="1" id="KW-0813">Transport</keyword>
<feature type="transmembrane region" description="Helical" evidence="2">
    <location>
        <begin position="314"/>
        <end position="333"/>
    </location>
</feature>
<accession>A0A0R1UQ74</accession>
<feature type="transmembrane region" description="Helical" evidence="2">
    <location>
        <begin position="339"/>
        <end position="361"/>
    </location>
</feature>
<evidence type="ECO:0000256" key="2">
    <source>
        <dbReference type="SAM" id="Phobius"/>
    </source>
</evidence>
<keyword evidence="1" id="KW-0762">Sugar transport</keyword>
<feature type="transmembrane region" description="Helical" evidence="2">
    <location>
        <begin position="100"/>
        <end position="122"/>
    </location>
</feature>
<proteinExistence type="predicted"/>
<evidence type="ECO:0008006" key="5">
    <source>
        <dbReference type="Google" id="ProtNLM"/>
    </source>
</evidence>
<dbReference type="Gene3D" id="1.20.1250.20">
    <property type="entry name" value="MFS general substrate transporter like domains"/>
    <property type="match status" value="1"/>
</dbReference>
<feature type="transmembrane region" description="Helical" evidence="2">
    <location>
        <begin position="382"/>
        <end position="406"/>
    </location>
</feature>
<dbReference type="PANTHER" id="PTHR11328">
    <property type="entry name" value="MAJOR FACILITATOR SUPERFAMILY DOMAIN-CONTAINING PROTEIN"/>
    <property type="match status" value="1"/>
</dbReference>
<protein>
    <recommendedName>
        <fullName evidence="5">Na+ xyloside symporter related transporter</fullName>
    </recommendedName>
</protein>
<evidence type="ECO:0000313" key="3">
    <source>
        <dbReference type="EMBL" id="KRL93754.1"/>
    </source>
</evidence>
<reference evidence="3 4" key="1">
    <citation type="journal article" date="2015" name="Genome Announc.">
        <title>Expanding the biotechnology potential of lactobacilli through comparative genomics of 213 strains and associated genera.</title>
        <authorList>
            <person name="Sun Z."/>
            <person name="Harris H.M."/>
            <person name="McCann A."/>
            <person name="Guo C."/>
            <person name="Argimon S."/>
            <person name="Zhang W."/>
            <person name="Yang X."/>
            <person name="Jeffery I.B."/>
            <person name="Cooney J.C."/>
            <person name="Kagawa T.F."/>
            <person name="Liu W."/>
            <person name="Song Y."/>
            <person name="Salvetti E."/>
            <person name="Wrobel A."/>
            <person name="Rasinkangas P."/>
            <person name="Parkhill J."/>
            <person name="Rea M.C."/>
            <person name="O'Sullivan O."/>
            <person name="Ritari J."/>
            <person name="Douillard F.P."/>
            <person name="Paul Ross R."/>
            <person name="Yang R."/>
            <person name="Briner A.E."/>
            <person name="Felis G.E."/>
            <person name="de Vos W.M."/>
            <person name="Barrangou R."/>
            <person name="Klaenhammer T.R."/>
            <person name="Caufield P.W."/>
            <person name="Cui Y."/>
            <person name="Zhang H."/>
            <person name="O'Toole P.W."/>
        </authorList>
    </citation>
    <scope>NUCLEOTIDE SEQUENCE [LARGE SCALE GENOMIC DNA]</scope>
    <source>
        <strain evidence="3 4">DSM 16381</strain>
    </source>
</reference>
<feature type="transmembrane region" description="Helical" evidence="2">
    <location>
        <begin position="171"/>
        <end position="188"/>
    </location>
</feature>
<dbReference type="InterPro" id="IPR039672">
    <property type="entry name" value="MFS_2"/>
</dbReference>
<gene>
    <name evidence="3" type="ORF">FD28_GL000940</name>
</gene>
<name>A0A0R1UQ74_9LACO</name>
<evidence type="ECO:0000313" key="4">
    <source>
        <dbReference type="Proteomes" id="UP000051580"/>
    </source>
</evidence>
<feature type="transmembrane region" description="Helical" evidence="2">
    <location>
        <begin position="200"/>
        <end position="220"/>
    </location>
</feature>
<feature type="transmembrane region" description="Helical" evidence="2">
    <location>
        <begin position="128"/>
        <end position="151"/>
    </location>
</feature>
<dbReference type="PATRIC" id="fig|1423753.3.peg.980"/>
<comment type="caution">
    <text evidence="3">The sequence shown here is derived from an EMBL/GenBank/DDBJ whole genome shotgun (WGS) entry which is preliminary data.</text>
</comment>
<dbReference type="EMBL" id="AZFS01000061">
    <property type="protein sequence ID" value="KRL93754.1"/>
    <property type="molecule type" value="Genomic_DNA"/>
</dbReference>
<dbReference type="Proteomes" id="UP000051580">
    <property type="component" value="Unassembled WGS sequence"/>
</dbReference>
<feature type="transmembrane region" description="Helical" evidence="2">
    <location>
        <begin position="426"/>
        <end position="448"/>
    </location>
</feature>
<dbReference type="InterPro" id="IPR001927">
    <property type="entry name" value="Na/Gal_symport"/>
</dbReference>
<dbReference type="STRING" id="1423753.FD28_GL000940"/>
<keyword evidence="2" id="KW-0812">Transmembrane</keyword>
<dbReference type="GO" id="GO:0015293">
    <property type="term" value="F:symporter activity"/>
    <property type="evidence" value="ECO:0007669"/>
    <property type="project" value="InterPro"/>
</dbReference>
<feature type="transmembrane region" description="Helical" evidence="2">
    <location>
        <begin position="288"/>
        <end position="307"/>
    </location>
</feature>
<dbReference type="Pfam" id="PF13347">
    <property type="entry name" value="MFS_2"/>
    <property type="match status" value="1"/>
</dbReference>
<dbReference type="GO" id="GO:0006814">
    <property type="term" value="P:sodium ion transport"/>
    <property type="evidence" value="ECO:0007669"/>
    <property type="project" value="InterPro"/>
</dbReference>
<dbReference type="GO" id="GO:0005886">
    <property type="term" value="C:plasma membrane"/>
    <property type="evidence" value="ECO:0007669"/>
    <property type="project" value="TreeGrafter"/>
</dbReference>
<dbReference type="GO" id="GO:0008643">
    <property type="term" value="P:carbohydrate transport"/>
    <property type="evidence" value="ECO:0007669"/>
    <property type="project" value="InterPro"/>
</dbReference>
<dbReference type="InterPro" id="IPR036259">
    <property type="entry name" value="MFS_trans_sf"/>
</dbReference>
<feature type="transmembrane region" description="Helical" evidence="2">
    <location>
        <begin position="251"/>
        <end position="276"/>
    </location>
</feature>
<sequence length="479" mass="52728">MFEGDASFMENSQPKRAIRPIGQIGVGEKVGFGLGDFACNLIYASLSSYLLFFYTNVFGLGAAAASLLFLVVRFIDAFSDPIIGFFVDKSNTRWGKYRPFLLYGAIPFAILAVLCFTVPSFGGVGKLAYAYVTYILLSICYTFVNVPYGSLTSAMTNDQQESVSLTTYRTFLANVGQVIVAFFVPFLADIFTKSMGAAKGWQLTMVIMGVMGGLLLWGCFFSTNERVKVPASHTKIKVKDVFEQLLHNRPLVVLCIFFFVIYGVKSIVSSTGIYYVTYYVGRADLVKWYSLAGTLPALAFIPAIPWLANHMTKFQLIIVSVAADILGMVGLFFAKPEWIVWIFISRGIASVGNGMISAYMWALIPETVEYGEYKTNKRMGGVIYAIIGFVFKCGNALGGMIPGLVLSATGYVAVAQHQTAGALHGIVIATTVVPIIIYFIAIFSMKFYNLDKETYKRISAELKERNAKELAEEAAENEK</sequence>
<dbReference type="NCBIfam" id="TIGR00792">
    <property type="entry name" value="gph"/>
    <property type="match status" value="1"/>
</dbReference>
<dbReference type="AlphaFoldDB" id="A0A0R1UQ74"/>
<dbReference type="SUPFAM" id="SSF103473">
    <property type="entry name" value="MFS general substrate transporter"/>
    <property type="match status" value="1"/>
</dbReference>
<feature type="transmembrane region" description="Helical" evidence="2">
    <location>
        <begin position="51"/>
        <end position="72"/>
    </location>
</feature>